<reference evidence="11 12" key="1">
    <citation type="submission" date="2019-12" db="EMBL/GenBank/DDBJ databases">
        <title>Genomic-based taxomic classification of the family Erythrobacteraceae.</title>
        <authorList>
            <person name="Xu L."/>
        </authorList>
    </citation>
    <scope>NUCLEOTIDE SEQUENCE [LARGE SCALE GENOMIC DNA]</scope>
    <source>
        <strain evidence="11 12">DSM 16225</strain>
    </source>
</reference>
<dbReference type="InterPro" id="IPR013792">
    <property type="entry name" value="RNA3'P_cycl/enolpyr_Trfase_a/b"/>
</dbReference>
<dbReference type="EMBL" id="WTYF01000004">
    <property type="protein sequence ID" value="MXO50269.1"/>
    <property type="molecule type" value="Genomic_DNA"/>
</dbReference>
<evidence type="ECO:0000256" key="5">
    <source>
        <dbReference type="ARBA" id="ARBA00022605"/>
    </source>
</evidence>
<dbReference type="InterPro" id="IPR006264">
    <property type="entry name" value="EPSP_synthase"/>
</dbReference>
<dbReference type="GO" id="GO:0009423">
    <property type="term" value="P:chorismate biosynthetic process"/>
    <property type="evidence" value="ECO:0007669"/>
    <property type="project" value="UniProtKB-UniRule"/>
</dbReference>
<name>A0A844XY55_9SPHN</name>
<feature type="binding site" evidence="9">
    <location>
        <position position="57"/>
    </location>
    <ligand>
        <name>3-phosphoshikimate</name>
        <dbReference type="ChEBI" id="CHEBI:145989"/>
    </ligand>
</feature>
<comment type="subunit">
    <text evidence="9">Monomer.</text>
</comment>
<dbReference type="GO" id="GO:0009073">
    <property type="term" value="P:aromatic amino acid family biosynthetic process"/>
    <property type="evidence" value="ECO:0007669"/>
    <property type="project" value="UniProtKB-KW"/>
</dbReference>
<dbReference type="AlphaFoldDB" id="A0A844XY55"/>
<feature type="binding site" evidence="9">
    <location>
        <position position="430"/>
    </location>
    <ligand>
        <name>phosphoenolpyruvate</name>
        <dbReference type="ChEBI" id="CHEBI:58702"/>
    </ligand>
</feature>
<evidence type="ECO:0000256" key="1">
    <source>
        <dbReference type="ARBA" id="ARBA00002174"/>
    </source>
</evidence>
<evidence type="ECO:0000256" key="3">
    <source>
        <dbReference type="ARBA" id="ARBA00009948"/>
    </source>
</evidence>
<dbReference type="PANTHER" id="PTHR21090:SF5">
    <property type="entry name" value="PENTAFUNCTIONAL AROM POLYPEPTIDE"/>
    <property type="match status" value="1"/>
</dbReference>
<dbReference type="UniPathway" id="UPA00053">
    <property type="reaction ID" value="UER00089"/>
</dbReference>
<dbReference type="Pfam" id="PF00275">
    <property type="entry name" value="EPSP_synthase"/>
    <property type="match status" value="1"/>
</dbReference>
<evidence type="ECO:0000256" key="9">
    <source>
        <dbReference type="HAMAP-Rule" id="MF_00210"/>
    </source>
</evidence>
<protein>
    <recommendedName>
        <fullName evidence="9">3-phosphoshikimate 1-carboxyvinyltransferase</fullName>
        <ecNumber evidence="9">2.5.1.19</ecNumber>
    </recommendedName>
    <alternativeName>
        <fullName evidence="9">5-enolpyruvylshikimate-3-phosphate synthase</fullName>
        <shortName evidence="9">EPSP synthase</shortName>
        <shortName evidence="9">EPSPS</shortName>
    </alternativeName>
</protein>
<evidence type="ECO:0000259" key="10">
    <source>
        <dbReference type="Pfam" id="PF00275"/>
    </source>
</evidence>
<evidence type="ECO:0000256" key="8">
    <source>
        <dbReference type="ARBA" id="ARBA00044633"/>
    </source>
</evidence>
<dbReference type="PROSITE" id="PS00104">
    <property type="entry name" value="EPSP_SYNTHASE_1"/>
    <property type="match status" value="1"/>
</dbReference>
<evidence type="ECO:0000256" key="7">
    <source>
        <dbReference type="ARBA" id="ARBA00023141"/>
    </source>
</evidence>
<dbReference type="PANTHER" id="PTHR21090">
    <property type="entry name" value="AROM/DEHYDROQUINATE SYNTHASE"/>
    <property type="match status" value="1"/>
</dbReference>
<keyword evidence="7 9" id="KW-0057">Aromatic amino acid biosynthesis</keyword>
<dbReference type="CDD" id="cd01556">
    <property type="entry name" value="EPSP_synthase"/>
    <property type="match status" value="1"/>
</dbReference>
<dbReference type="GO" id="GO:0008652">
    <property type="term" value="P:amino acid biosynthetic process"/>
    <property type="evidence" value="ECO:0007669"/>
    <property type="project" value="UniProtKB-KW"/>
</dbReference>
<dbReference type="GO" id="GO:0005737">
    <property type="term" value="C:cytoplasm"/>
    <property type="evidence" value="ECO:0007669"/>
    <property type="project" value="UniProtKB-SubCell"/>
</dbReference>
<dbReference type="InterPro" id="IPR023193">
    <property type="entry name" value="EPSP_synthase_CS"/>
</dbReference>
<comment type="catalytic activity">
    <reaction evidence="8">
        <text>3-phosphoshikimate + phosphoenolpyruvate = 5-O-(1-carboxyvinyl)-3-phosphoshikimate + phosphate</text>
        <dbReference type="Rhea" id="RHEA:21256"/>
        <dbReference type="ChEBI" id="CHEBI:43474"/>
        <dbReference type="ChEBI" id="CHEBI:57701"/>
        <dbReference type="ChEBI" id="CHEBI:58702"/>
        <dbReference type="ChEBI" id="CHEBI:145989"/>
        <dbReference type="EC" id="2.5.1.19"/>
    </reaction>
    <physiologicalReaction direction="left-to-right" evidence="8">
        <dbReference type="Rhea" id="RHEA:21257"/>
    </physiologicalReaction>
</comment>
<feature type="active site" description="Proton acceptor" evidence="9">
    <location>
        <position position="354"/>
    </location>
</feature>
<feature type="binding site" evidence="9">
    <location>
        <position position="354"/>
    </location>
    <ligand>
        <name>3-phosphoshikimate</name>
        <dbReference type="ChEBI" id="CHEBI:145989"/>
    </ligand>
</feature>
<feature type="binding site" evidence="9">
    <location>
        <position position="129"/>
    </location>
    <ligand>
        <name>phosphoenolpyruvate</name>
        <dbReference type="ChEBI" id="CHEBI:58702"/>
    </ligand>
</feature>
<comment type="similarity">
    <text evidence="3 9">Belongs to the EPSP synthase family.</text>
</comment>
<evidence type="ECO:0000256" key="2">
    <source>
        <dbReference type="ARBA" id="ARBA00004811"/>
    </source>
</evidence>
<evidence type="ECO:0000256" key="6">
    <source>
        <dbReference type="ARBA" id="ARBA00022679"/>
    </source>
</evidence>
<dbReference type="FunFam" id="3.65.10.10:FF:000005">
    <property type="entry name" value="3-phosphoshikimate 1-carboxyvinyltransferase"/>
    <property type="match status" value="1"/>
</dbReference>
<comment type="subcellular location">
    <subcellularLocation>
        <location evidence="9">Cytoplasm</location>
    </subcellularLocation>
</comment>
<feature type="binding site" evidence="9">
    <location>
        <position position="62"/>
    </location>
    <ligand>
        <name>3-phosphoshikimate</name>
        <dbReference type="ChEBI" id="CHEBI:145989"/>
    </ligand>
</feature>
<comment type="pathway">
    <text evidence="2 9">Metabolic intermediate biosynthesis; chorismate biosynthesis; chorismate from D-erythrose 4-phosphate and phosphoenolpyruvate: step 6/7.</text>
</comment>
<feature type="binding site" evidence="9">
    <location>
        <position position="204"/>
    </location>
    <ligand>
        <name>phosphoenolpyruvate</name>
        <dbReference type="ChEBI" id="CHEBI:58702"/>
    </ligand>
</feature>
<comment type="function">
    <text evidence="1 9">Catalyzes the transfer of the enolpyruvyl moiety of phosphoenolpyruvate (PEP) to the 5-hydroxyl of shikimate-3-phosphate (S3P) to produce enolpyruvyl shikimate-3-phosphate and inorganic phosphate.</text>
</comment>
<comment type="caution">
    <text evidence="11">The sequence shown here is derived from an EMBL/GenBank/DDBJ whole genome shotgun (WGS) entry which is preliminary data.</text>
</comment>
<feature type="binding site" evidence="9">
    <location>
        <position position="381"/>
    </location>
    <ligand>
        <name>3-phosphoshikimate</name>
        <dbReference type="ChEBI" id="CHEBI:145989"/>
    </ligand>
</feature>
<dbReference type="EC" id="2.5.1.19" evidence="9"/>
<dbReference type="SUPFAM" id="SSF55205">
    <property type="entry name" value="EPT/RTPC-like"/>
    <property type="match status" value="1"/>
</dbReference>
<keyword evidence="5 9" id="KW-0028">Amino-acid biosynthesis</keyword>
<feature type="binding site" evidence="9">
    <location>
        <position position="58"/>
    </location>
    <ligand>
        <name>3-phosphoshikimate</name>
        <dbReference type="ChEBI" id="CHEBI:145989"/>
    </ligand>
</feature>
<dbReference type="OrthoDB" id="9809920at2"/>
<feature type="domain" description="Enolpyruvate transferase" evidence="10">
    <location>
        <begin position="44"/>
        <end position="463"/>
    </location>
</feature>
<keyword evidence="6 9" id="KW-0808">Transferase</keyword>
<keyword evidence="12" id="KW-1185">Reference proteome</keyword>
<organism evidence="11 12">
    <name type="scientific">Qipengyuania gaetbuli</name>
    <dbReference type="NCBI Taxonomy" id="266952"/>
    <lineage>
        <taxon>Bacteria</taxon>
        <taxon>Pseudomonadati</taxon>
        <taxon>Pseudomonadota</taxon>
        <taxon>Alphaproteobacteria</taxon>
        <taxon>Sphingomonadales</taxon>
        <taxon>Erythrobacteraceae</taxon>
        <taxon>Qipengyuania</taxon>
    </lineage>
</organism>
<evidence type="ECO:0000313" key="12">
    <source>
        <dbReference type="Proteomes" id="UP000444185"/>
    </source>
</evidence>
<sequence>MGSRCAGINSARALPEAIATVKDPRASALPLPEKPLTAHRFLPRTPLTGRIRVPGDKSISHRSLMFGALAVGRSRISGLLEGEDVLSTATALRAMGARIEKDGDTWVVDGVGVGTLLQPQGALDMGNSGTSTRLLMGLVASHGITATFTGDASLSKRPMGRVIDPLSIMGASFTPSPGGTLPLVMEGLQPAVPMTYRLPVASAQVKSAVLLAGLNTPGTTTVIEPVPTRDHTERMLRGFGVDVRVEEIGGEKHISLTGPVDMTPCDITVPGDPSSAAFFAVAASVVPGSDLVIENVGLNPTRDGIFRVLKQMGANIDYLDEREVGGEPVADLRVRHAQLTGIEVDPDIAPSMIDEFPVLFVAAALAQGTTITSGLDELRVKESDRLTAMATALSLGGASVEEREDGLLIRGTGGKPLAGGGPVTTHLDHRIAMSMAVAGLASAAGVEIDSTEPIATSFPNFMALLEEASA</sequence>
<feature type="binding site" evidence="9">
    <location>
        <position position="202"/>
    </location>
    <ligand>
        <name>3-phosphoshikimate</name>
        <dbReference type="ChEBI" id="CHEBI:145989"/>
    </ligand>
</feature>
<feature type="binding site" evidence="9">
    <location>
        <position position="157"/>
    </location>
    <ligand>
        <name>phosphoenolpyruvate</name>
        <dbReference type="ChEBI" id="CHEBI:58702"/>
    </ligand>
</feature>
<dbReference type="Gene3D" id="3.65.10.10">
    <property type="entry name" value="Enolpyruvate transferase domain"/>
    <property type="match status" value="2"/>
</dbReference>
<comment type="caution">
    <text evidence="9">Lacks conserved residue(s) required for the propagation of feature annotation.</text>
</comment>
<dbReference type="HAMAP" id="MF_00210">
    <property type="entry name" value="EPSP_synth"/>
    <property type="match status" value="1"/>
</dbReference>
<gene>
    <name evidence="9 11" type="primary">aroA</name>
    <name evidence="11" type="ORF">GRI42_03005</name>
</gene>
<dbReference type="InterPro" id="IPR036968">
    <property type="entry name" value="Enolpyruvate_Tfrase_sf"/>
</dbReference>
<dbReference type="PIRSF" id="PIRSF000505">
    <property type="entry name" value="EPSPS"/>
    <property type="match status" value="1"/>
</dbReference>
<evidence type="ECO:0000256" key="4">
    <source>
        <dbReference type="ARBA" id="ARBA00022490"/>
    </source>
</evidence>
<accession>A0A844XY55</accession>
<feature type="binding site" evidence="9">
    <location>
        <position position="57"/>
    </location>
    <ligand>
        <name>phosphoenolpyruvate</name>
        <dbReference type="ChEBI" id="CHEBI:58702"/>
    </ligand>
</feature>
<feature type="binding site" evidence="9">
    <location>
        <position position="204"/>
    </location>
    <ligand>
        <name>3-phosphoshikimate</name>
        <dbReference type="ChEBI" id="CHEBI:145989"/>
    </ligand>
</feature>
<proteinExistence type="inferred from homology"/>
<dbReference type="PROSITE" id="PS00885">
    <property type="entry name" value="EPSP_SYNTHASE_2"/>
    <property type="match status" value="1"/>
</dbReference>
<dbReference type="NCBIfam" id="TIGR01356">
    <property type="entry name" value="aroA"/>
    <property type="match status" value="1"/>
</dbReference>
<evidence type="ECO:0000313" key="11">
    <source>
        <dbReference type="EMBL" id="MXO50269.1"/>
    </source>
</evidence>
<dbReference type="Proteomes" id="UP000444185">
    <property type="component" value="Unassembled WGS sequence"/>
</dbReference>
<dbReference type="FunFam" id="3.65.10.10:FF:000006">
    <property type="entry name" value="3-phosphoshikimate 1-carboxyvinyltransferase"/>
    <property type="match status" value="1"/>
</dbReference>
<feature type="binding site" evidence="9">
    <location>
        <position position="385"/>
    </location>
    <ligand>
        <name>phosphoenolpyruvate</name>
        <dbReference type="ChEBI" id="CHEBI:58702"/>
    </ligand>
</feature>
<dbReference type="GO" id="GO:0003866">
    <property type="term" value="F:3-phosphoshikimate 1-carboxyvinyltransferase activity"/>
    <property type="evidence" value="ECO:0007669"/>
    <property type="project" value="UniProtKB-UniRule"/>
</dbReference>
<dbReference type="InterPro" id="IPR001986">
    <property type="entry name" value="Enolpyruvate_Tfrase_dom"/>
</dbReference>
<keyword evidence="4 9" id="KW-0963">Cytoplasm</keyword>